<dbReference type="Proteomes" id="UP001487740">
    <property type="component" value="Unassembled WGS sequence"/>
</dbReference>
<feature type="transmembrane region" description="Helical" evidence="1">
    <location>
        <begin position="12"/>
        <end position="32"/>
    </location>
</feature>
<evidence type="ECO:0000259" key="2">
    <source>
        <dbReference type="Pfam" id="PF05050"/>
    </source>
</evidence>
<evidence type="ECO:0000313" key="3">
    <source>
        <dbReference type="EMBL" id="KAK8378922.1"/>
    </source>
</evidence>
<evidence type="ECO:0000313" key="4">
    <source>
        <dbReference type="Proteomes" id="UP001487740"/>
    </source>
</evidence>
<dbReference type="GO" id="GO:0005886">
    <property type="term" value="C:plasma membrane"/>
    <property type="evidence" value="ECO:0007669"/>
    <property type="project" value="TreeGrafter"/>
</dbReference>
<sequence>MIAGGVRGRMALQLVMVAMVVLLLTSLALFTLDISPSFTKVLMKMEDLEGAMKDRLSVDVVSTRHSAVDDVVVSLEQIMKAPVSLNQDDSRLIQRIRAKYLLPPSTQPYSLSSSNSDPSMGQSKQIRLILGDKVKEGGFFVECGALDGETRSNTLVFEKEYGWRGVLIEGDPKNFELVRRKNRRAWAVNGCLSTSPYPNVVMFKQSFNVGKISNLETGQNKTGYAEVQCLPLYSILLALNTTTVDYFSLDVEGAEMRVLKTIPWDKVNIKTLSVEFIHGGEGKDALRRYMEGRGYRVFSEVTHPGWLANDFIFAKKELLANRPEST</sequence>
<dbReference type="Gene3D" id="3.40.50.150">
    <property type="entry name" value="Vaccinia Virus protein VP39"/>
    <property type="match status" value="1"/>
</dbReference>
<proteinExistence type="predicted"/>
<dbReference type="GO" id="GO:0005794">
    <property type="term" value="C:Golgi apparatus"/>
    <property type="evidence" value="ECO:0007669"/>
    <property type="project" value="TreeGrafter"/>
</dbReference>
<reference evidence="3 4" key="1">
    <citation type="submission" date="2023-03" db="EMBL/GenBank/DDBJ databases">
        <title>High-quality genome of Scylla paramamosain provides insights in environmental adaptation.</title>
        <authorList>
            <person name="Zhang L."/>
        </authorList>
    </citation>
    <scope>NUCLEOTIDE SEQUENCE [LARGE SCALE GENOMIC DNA]</scope>
    <source>
        <strain evidence="3">LZ_2023a</strain>
        <tissue evidence="3">Muscle</tissue>
    </source>
</reference>
<dbReference type="Pfam" id="PF05050">
    <property type="entry name" value="Methyltransf_21"/>
    <property type="match status" value="1"/>
</dbReference>
<dbReference type="GO" id="GO:0031902">
    <property type="term" value="C:late endosome membrane"/>
    <property type="evidence" value="ECO:0007669"/>
    <property type="project" value="TreeGrafter"/>
</dbReference>
<gene>
    <name evidence="3" type="ORF">O3P69_009571</name>
</gene>
<dbReference type="EMBL" id="JARAKH010000044">
    <property type="protein sequence ID" value="KAK8378922.1"/>
    <property type="molecule type" value="Genomic_DNA"/>
</dbReference>
<dbReference type="PANTHER" id="PTHR34009">
    <property type="entry name" value="PROTEIN STAR"/>
    <property type="match status" value="1"/>
</dbReference>
<comment type="caution">
    <text evidence="3">The sequence shown here is derived from an EMBL/GenBank/DDBJ whole genome shotgun (WGS) entry which is preliminary data.</text>
</comment>
<dbReference type="SUPFAM" id="SSF53335">
    <property type="entry name" value="S-adenosyl-L-methionine-dependent methyltransferases"/>
    <property type="match status" value="1"/>
</dbReference>
<protein>
    <recommendedName>
        <fullName evidence="2">Methyltransferase FkbM domain-containing protein</fullName>
    </recommendedName>
</protein>
<keyword evidence="4" id="KW-1185">Reference proteome</keyword>
<dbReference type="AlphaFoldDB" id="A0AAW0SYD1"/>
<organism evidence="3 4">
    <name type="scientific">Scylla paramamosain</name>
    <name type="common">Mud crab</name>
    <dbReference type="NCBI Taxonomy" id="85552"/>
    <lineage>
        <taxon>Eukaryota</taxon>
        <taxon>Metazoa</taxon>
        <taxon>Ecdysozoa</taxon>
        <taxon>Arthropoda</taxon>
        <taxon>Crustacea</taxon>
        <taxon>Multicrustacea</taxon>
        <taxon>Malacostraca</taxon>
        <taxon>Eumalacostraca</taxon>
        <taxon>Eucarida</taxon>
        <taxon>Decapoda</taxon>
        <taxon>Pleocyemata</taxon>
        <taxon>Brachyura</taxon>
        <taxon>Eubrachyura</taxon>
        <taxon>Portunoidea</taxon>
        <taxon>Portunidae</taxon>
        <taxon>Portuninae</taxon>
        <taxon>Scylla</taxon>
    </lineage>
</organism>
<dbReference type="GO" id="GO:0016197">
    <property type="term" value="P:endosomal transport"/>
    <property type="evidence" value="ECO:0007669"/>
    <property type="project" value="TreeGrafter"/>
</dbReference>
<dbReference type="PANTHER" id="PTHR34009:SF2">
    <property type="entry name" value="PROTEIN STAR"/>
    <property type="match status" value="1"/>
</dbReference>
<keyword evidence="1" id="KW-0472">Membrane</keyword>
<feature type="domain" description="Methyltransferase FkbM" evidence="2">
    <location>
        <begin position="142"/>
        <end position="297"/>
    </location>
</feature>
<name>A0AAW0SYD1_SCYPA</name>
<dbReference type="GO" id="GO:0006888">
    <property type="term" value="P:endoplasmic reticulum to Golgi vesicle-mediated transport"/>
    <property type="evidence" value="ECO:0007669"/>
    <property type="project" value="TreeGrafter"/>
</dbReference>
<keyword evidence="1" id="KW-0812">Transmembrane</keyword>
<dbReference type="InterPro" id="IPR029063">
    <property type="entry name" value="SAM-dependent_MTases_sf"/>
</dbReference>
<keyword evidence="1" id="KW-1133">Transmembrane helix</keyword>
<accession>A0AAW0SYD1</accession>
<dbReference type="GO" id="GO:0005789">
    <property type="term" value="C:endoplasmic reticulum membrane"/>
    <property type="evidence" value="ECO:0007669"/>
    <property type="project" value="TreeGrafter"/>
</dbReference>
<dbReference type="InterPro" id="IPR053202">
    <property type="entry name" value="EGF_Rcpt_Signaling_Reg"/>
</dbReference>
<evidence type="ECO:0000256" key="1">
    <source>
        <dbReference type="SAM" id="Phobius"/>
    </source>
</evidence>
<dbReference type="InterPro" id="IPR006342">
    <property type="entry name" value="FkbM_mtfrase"/>
</dbReference>